<dbReference type="InterPro" id="IPR051531">
    <property type="entry name" value="N-acetyltransferase"/>
</dbReference>
<dbReference type="PROSITE" id="PS51186">
    <property type="entry name" value="GNAT"/>
    <property type="match status" value="1"/>
</dbReference>
<evidence type="ECO:0000259" key="1">
    <source>
        <dbReference type="PROSITE" id="PS51186"/>
    </source>
</evidence>
<protein>
    <recommendedName>
        <fullName evidence="1">N-acetyltransferase domain-containing protein</fullName>
    </recommendedName>
</protein>
<dbReference type="SUPFAM" id="SSF55729">
    <property type="entry name" value="Acyl-CoA N-acyltransferases (Nat)"/>
    <property type="match status" value="1"/>
</dbReference>
<dbReference type="EMBL" id="MDYP01000005">
    <property type="protein sequence ID" value="OQE09750.1"/>
    <property type="molecule type" value="Genomic_DNA"/>
</dbReference>
<feature type="domain" description="N-acetyltransferase" evidence="1">
    <location>
        <begin position="25"/>
        <end position="202"/>
    </location>
</feature>
<dbReference type="Proteomes" id="UP000191518">
    <property type="component" value="Unassembled WGS sequence"/>
</dbReference>
<evidence type="ECO:0000313" key="2">
    <source>
        <dbReference type="EMBL" id="OQE09750.1"/>
    </source>
</evidence>
<dbReference type="PANTHER" id="PTHR43792:SF1">
    <property type="entry name" value="N-ACETYLTRANSFERASE DOMAIN-CONTAINING PROTEIN"/>
    <property type="match status" value="1"/>
</dbReference>
<dbReference type="Pfam" id="PF13302">
    <property type="entry name" value="Acetyltransf_3"/>
    <property type="match status" value="1"/>
</dbReference>
<name>A0A1V6S7L1_9EURO</name>
<keyword evidence="3" id="KW-1185">Reference proteome</keyword>
<proteinExistence type="predicted"/>
<organism evidence="2 3">
    <name type="scientific">Penicillium vulpinum</name>
    <dbReference type="NCBI Taxonomy" id="29845"/>
    <lineage>
        <taxon>Eukaryota</taxon>
        <taxon>Fungi</taxon>
        <taxon>Dikarya</taxon>
        <taxon>Ascomycota</taxon>
        <taxon>Pezizomycotina</taxon>
        <taxon>Eurotiomycetes</taxon>
        <taxon>Eurotiomycetidae</taxon>
        <taxon>Eurotiales</taxon>
        <taxon>Aspergillaceae</taxon>
        <taxon>Penicillium</taxon>
    </lineage>
</organism>
<accession>A0A1V6S7L1</accession>
<evidence type="ECO:0000313" key="3">
    <source>
        <dbReference type="Proteomes" id="UP000191518"/>
    </source>
</evidence>
<dbReference type="Gene3D" id="3.40.630.30">
    <property type="match status" value="1"/>
</dbReference>
<dbReference type="AlphaFoldDB" id="A0A1V6S7L1"/>
<comment type="caution">
    <text evidence="2">The sequence shown here is derived from an EMBL/GenBank/DDBJ whole genome shotgun (WGS) entry which is preliminary data.</text>
</comment>
<dbReference type="InterPro" id="IPR016181">
    <property type="entry name" value="Acyl_CoA_acyltransferase"/>
</dbReference>
<gene>
    <name evidence="2" type="ORF">PENVUL_c005G09604</name>
</gene>
<dbReference type="InterPro" id="IPR000182">
    <property type="entry name" value="GNAT_dom"/>
</dbReference>
<sequence length="202" mass="22244">MSFYPNQATSVVVPADLKPIHTSRLYMRPLTVADAAAIFEIRRRQDVADWLWPKVPHKDISESEAIIAKKTFTTPDASGAVGRKFFFAIIRSEDASQRVIGGAGINALSPAPSVGYNIHPDFWGKGYATEAVSGIINAWWKLDRMCVDGTTSGLEKEKLFAACNKANVGSMKVLQRTGFGIYHEQSIEGDVVALFELEKPIR</sequence>
<reference evidence="3" key="1">
    <citation type="journal article" date="2017" name="Nat. Microbiol.">
        <title>Global analysis of biosynthetic gene clusters reveals vast potential of secondary metabolite production in Penicillium species.</title>
        <authorList>
            <person name="Nielsen J.C."/>
            <person name="Grijseels S."/>
            <person name="Prigent S."/>
            <person name="Ji B."/>
            <person name="Dainat J."/>
            <person name="Nielsen K.F."/>
            <person name="Frisvad J.C."/>
            <person name="Workman M."/>
            <person name="Nielsen J."/>
        </authorList>
    </citation>
    <scope>NUCLEOTIDE SEQUENCE [LARGE SCALE GENOMIC DNA]</scope>
    <source>
        <strain evidence="3">IBT 29486</strain>
    </source>
</reference>
<dbReference type="PANTHER" id="PTHR43792">
    <property type="entry name" value="GNAT FAMILY, PUTATIVE (AFU_ORTHOLOGUE AFUA_3G00765)-RELATED-RELATED"/>
    <property type="match status" value="1"/>
</dbReference>
<dbReference type="GO" id="GO:0016747">
    <property type="term" value="F:acyltransferase activity, transferring groups other than amino-acyl groups"/>
    <property type="evidence" value="ECO:0007669"/>
    <property type="project" value="InterPro"/>
</dbReference>
<dbReference type="OrthoDB" id="4072826at2759"/>